<dbReference type="HAMAP" id="MF_00713">
    <property type="entry name" value="GcvPB"/>
    <property type="match status" value="1"/>
</dbReference>
<dbReference type="GO" id="GO:0030170">
    <property type="term" value="F:pyridoxal phosphate binding"/>
    <property type="evidence" value="ECO:0007669"/>
    <property type="project" value="TreeGrafter"/>
</dbReference>
<dbReference type="SUPFAM" id="SSF53383">
    <property type="entry name" value="PLP-dependent transferases"/>
    <property type="match status" value="1"/>
</dbReference>
<dbReference type="InterPro" id="IPR000192">
    <property type="entry name" value="Aminotrans_V_dom"/>
</dbReference>
<evidence type="ECO:0000256" key="4">
    <source>
        <dbReference type="ARBA" id="ARBA00049026"/>
    </source>
</evidence>
<dbReference type="InterPro" id="IPR015421">
    <property type="entry name" value="PyrdxlP-dep_Trfase_major"/>
</dbReference>
<dbReference type="EC" id="1.4.4.2" evidence="5"/>
<dbReference type="Gene3D" id="3.90.1150.10">
    <property type="entry name" value="Aspartate Aminotransferase, domain 1"/>
    <property type="match status" value="1"/>
</dbReference>
<comment type="subunit">
    <text evidence="5">The glycine cleavage system is composed of four proteins: P, T, L and H. In this organism, the P 'protein' is a heterodimer of two subunits.</text>
</comment>
<reference evidence="8" key="1">
    <citation type="submission" date="2020-07" db="EMBL/GenBank/DDBJ databases">
        <title>Huge and variable diversity of episymbiotic CPR bacteria and DPANN archaea in groundwater ecosystems.</title>
        <authorList>
            <person name="He C.Y."/>
            <person name="Keren R."/>
            <person name="Whittaker M."/>
            <person name="Farag I.F."/>
            <person name="Doudna J."/>
            <person name="Cate J.H.D."/>
            <person name="Banfield J.F."/>
        </authorList>
    </citation>
    <scope>NUCLEOTIDE SEQUENCE</scope>
    <source>
        <strain evidence="8">NC_groundwater_1520_Pr4_B-0.1um_53_5</strain>
    </source>
</reference>
<dbReference type="InterPro" id="IPR015422">
    <property type="entry name" value="PyrdxlP-dep_Trfase_small"/>
</dbReference>
<keyword evidence="3 5" id="KW-0560">Oxidoreductase</keyword>
<comment type="function">
    <text evidence="1 5">The glycine cleavage system catalyzes the degradation of glycine. The P protein binds the alpha-amino group of glycine through its pyridoxal phosphate cofactor; CO(2) is released and the remaining methylamine moiety is then transferred to the lipoamide cofactor of the H protein.</text>
</comment>
<evidence type="ECO:0000313" key="9">
    <source>
        <dbReference type="Proteomes" id="UP000736328"/>
    </source>
</evidence>
<feature type="modified residue" description="N6-(pyridoxal phosphate)lysine" evidence="5">
    <location>
        <position position="269"/>
    </location>
</feature>
<comment type="caution">
    <text evidence="8">The sequence shown here is derived from an EMBL/GenBank/DDBJ whole genome shotgun (WGS) entry which is preliminary data.</text>
</comment>
<dbReference type="FunFam" id="3.90.1150.10:FF:000014">
    <property type="entry name" value="Probable glycine dehydrogenase (decarboxylating) subunit 2"/>
    <property type="match status" value="1"/>
</dbReference>
<dbReference type="GO" id="GO:0005960">
    <property type="term" value="C:glycine cleavage complex"/>
    <property type="evidence" value="ECO:0007669"/>
    <property type="project" value="TreeGrafter"/>
</dbReference>
<sequence>MLEKIIFDLSSSGRQGHALPQCDVPERSTDALIPKDYLKARDPELPQVAEIDAFRHFVRLSTLNHHGDKGFYPLGSCTMKYNPKVNEDLSRLPGFTGTHPLQDQSDLQGGLKLMKELGDYLCQISGLDAITLQPVAGAHGEYTAIMMIRAYHLKKGKVRSKILVPDSAHGTNPATATLSGYQAITIKSNADGLVDPEDLKAHLDDEVAGLMLTNPNTLGLFEKNIVQVTKMVHDIGGLVFMDGANLNALMGIVRPGDFGIDAMHFNLHKTFATPHGGGGPGGGGVACTKALEPFLPVPVVREQGSDDRGLGSKYYLDYDRPDSIGKVHSFFGNFGVMVKAYAYIRMLGARGLRRASENAIINANYIMRSLEGTYDLPFKAHCKHECVFSGLKFRDKGVKTLDIAKRLLDYGYHAPTIYFPLIVPEAIMIEPTETESQETLDQFIEAMKKIAQEIETDPEIVKSAPNNTPIGRLDDVKAVKEPRLRYGGVCK</sequence>
<evidence type="ECO:0000313" key="8">
    <source>
        <dbReference type="EMBL" id="MBI4727665.1"/>
    </source>
</evidence>
<feature type="domain" description="Glycine dehydrogenase C-terminal" evidence="7">
    <location>
        <begin position="355"/>
        <end position="456"/>
    </location>
</feature>
<evidence type="ECO:0000256" key="5">
    <source>
        <dbReference type="HAMAP-Rule" id="MF_00713"/>
    </source>
</evidence>
<dbReference type="GO" id="GO:0005829">
    <property type="term" value="C:cytosol"/>
    <property type="evidence" value="ECO:0007669"/>
    <property type="project" value="TreeGrafter"/>
</dbReference>
<gene>
    <name evidence="5 8" type="primary">gcvPB</name>
    <name evidence="8" type="ORF">HY768_10695</name>
</gene>
<dbReference type="InterPro" id="IPR049316">
    <property type="entry name" value="GDC-P_C"/>
</dbReference>
<dbReference type="PANTHER" id="PTHR11773:SF1">
    <property type="entry name" value="GLYCINE DEHYDROGENASE (DECARBOXYLATING), MITOCHONDRIAL"/>
    <property type="match status" value="1"/>
</dbReference>
<dbReference type="GO" id="GO:0016594">
    <property type="term" value="F:glycine binding"/>
    <property type="evidence" value="ECO:0007669"/>
    <property type="project" value="TreeGrafter"/>
</dbReference>
<dbReference type="InterPro" id="IPR023012">
    <property type="entry name" value="GcvPB"/>
</dbReference>
<dbReference type="EMBL" id="JACQXR010000146">
    <property type="protein sequence ID" value="MBI4727665.1"/>
    <property type="molecule type" value="Genomic_DNA"/>
</dbReference>
<dbReference type="AlphaFoldDB" id="A0A933IC13"/>
<dbReference type="Proteomes" id="UP000736328">
    <property type="component" value="Unassembled WGS sequence"/>
</dbReference>
<comment type="catalytic activity">
    <reaction evidence="4 5">
        <text>N(6)-[(R)-lipoyl]-L-lysyl-[glycine-cleavage complex H protein] + glycine + H(+) = N(6)-[(R)-S(8)-aminomethyldihydrolipoyl]-L-lysyl-[glycine-cleavage complex H protein] + CO2</text>
        <dbReference type="Rhea" id="RHEA:24304"/>
        <dbReference type="Rhea" id="RHEA-COMP:10494"/>
        <dbReference type="Rhea" id="RHEA-COMP:10495"/>
        <dbReference type="ChEBI" id="CHEBI:15378"/>
        <dbReference type="ChEBI" id="CHEBI:16526"/>
        <dbReference type="ChEBI" id="CHEBI:57305"/>
        <dbReference type="ChEBI" id="CHEBI:83099"/>
        <dbReference type="ChEBI" id="CHEBI:83143"/>
        <dbReference type="EC" id="1.4.4.2"/>
    </reaction>
</comment>
<dbReference type="GO" id="GO:0019464">
    <property type="term" value="P:glycine decarboxylation via glycine cleavage system"/>
    <property type="evidence" value="ECO:0007669"/>
    <property type="project" value="UniProtKB-UniRule"/>
</dbReference>
<evidence type="ECO:0000256" key="2">
    <source>
        <dbReference type="ARBA" id="ARBA00022898"/>
    </source>
</evidence>
<dbReference type="PANTHER" id="PTHR11773">
    <property type="entry name" value="GLYCINE DEHYDROGENASE, DECARBOXYLATING"/>
    <property type="match status" value="1"/>
</dbReference>
<dbReference type="Pfam" id="PF00266">
    <property type="entry name" value="Aminotran_5"/>
    <property type="match status" value="1"/>
</dbReference>
<evidence type="ECO:0000256" key="3">
    <source>
        <dbReference type="ARBA" id="ARBA00023002"/>
    </source>
</evidence>
<accession>A0A933IC13</accession>
<feature type="domain" description="Aminotransferase class V" evidence="6">
    <location>
        <begin position="158"/>
        <end position="276"/>
    </location>
</feature>
<comment type="similarity">
    <text evidence="5">Belongs to the GcvP family. C-terminal subunit subfamily.</text>
</comment>
<organism evidence="8 9">
    <name type="scientific">candidate division TA06 bacterium</name>
    <dbReference type="NCBI Taxonomy" id="2250710"/>
    <lineage>
        <taxon>Bacteria</taxon>
        <taxon>Bacteria division TA06</taxon>
    </lineage>
</organism>
<dbReference type="InterPro" id="IPR015424">
    <property type="entry name" value="PyrdxlP-dep_Trfase"/>
</dbReference>
<dbReference type="GO" id="GO:0004375">
    <property type="term" value="F:glycine dehydrogenase (decarboxylating) activity"/>
    <property type="evidence" value="ECO:0007669"/>
    <property type="project" value="UniProtKB-EC"/>
</dbReference>
<dbReference type="FunFam" id="3.40.640.10:FF:000224">
    <property type="entry name" value="Probable glycine dehydrogenase (decarboxylating) subunit 2"/>
    <property type="match status" value="1"/>
</dbReference>
<keyword evidence="2 5" id="KW-0663">Pyridoxal phosphate</keyword>
<proteinExistence type="inferred from homology"/>
<protein>
    <recommendedName>
        <fullName evidence="5">Probable glycine dehydrogenase (decarboxylating) subunit 2</fullName>
        <ecNumber evidence="5">1.4.4.2</ecNumber>
    </recommendedName>
    <alternativeName>
        <fullName evidence="5">Glycine cleavage system P-protein subunit 2</fullName>
    </alternativeName>
    <alternativeName>
        <fullName evidence="5">Glycine decarboxylase subunit 2</fullName>
    </alternativeName>
    <alternativeName>
        <fullName evidence="5">Glycine dehydrogenase (aminomethyl-transferring) subunit 2</fullName>
    </alternativeName>
</protein>
<evidence type="ECO:0000256" key="1">
    <source>
        <dbReference type="ARBA" id="ARBA00003788"/>
    </source>
</evidence>
<dbReference type="Pfam" id="PF21478">
    <property type="entry name" value="GcvP2_C"/>
    <property type="match status" value="1"/>
</dbReference>
<dbReference type="NCBIfam" id="NF003346">
    <property type="entry name" value="PRK04366.1"/>
    <property type="match status" value="1"/>
</dbReference>
<dbReference type="Gene3D" id="6.20.440.10">
    <property type="match status" value="1"/>
</dbReference>
<dbReference type="Gene3D" id="3.40.640.10">
    <property type="entry name" value="Type I PLP-dependent aspartate aminotransferase-like (Major domain)"/>
    <property type="match status" value="1"/>
</dbReference>
<dbReference type="InterPro" id="IPR020581">
    <property type="entry name" value="GDC_P"/>
</dbReference>
<name>A0A933IC13_UNCT6</name>
<comment type="cofactor">
    <cofactor evidence="5">
        <name>pyridoxal 5'-phosphate</name>
        <dbReference type="ChEBI" id="CHEBI:597326"/>
    </cofactor>
</comment>
<evidence type="ECO:0000259" key="6">
    <source>
        <dbReference type="Pfam" id="PF00266"/>
    </source>
</evidence>
<evidence type="ECO:0000259" key="7">
    <source>
        <dbReference type="Pfam" id="PF21478"/>
    </source>
</evidence>